<keyword evidence="1" id="KW-0175">Coiled coil</keyword>
<dbReference type="EMBL" id="KB206783">
    <property type="protein sequence ID" value="ELP87814.1"/>
    <property type="molecule type" value="Genomic_DNA"/>
</dbReference>
<feature type="region of interest" description="Disordered" evidence="2">
    <location>
        <begin position="214"/>
        <end position="245"/>
    </location>
</feature>
<evidence type="ECO:0000256" key="2">
    <source>
        <dbReference type="SAM" id="MobiDB-lite"/>
    </source>
</evidence>
<gene>
    <name evidence="3" type="ORF">EIN_273410</name>
</gene>
<evidence type="ECO:0000313" key="4">
    <source>
        <dbReference type="Proteomes" id="UP000014680"/>
    </source>
</evidence>
<organism evidence="3 4">
    <name type="scientific">Entamoeba invadens IP1</name>
    <dbReference type="NCBI Taxonomy" id="370355"/>
    <lineage>
        <taxon>Eukaryota</taxon>
        <taxon>Amoebozoa</taxon>
        <taxon>Evosea</taxon>
        <taxon>Archamoebae</taxon>
        <taxon>Mastigamoebida</taxon>
        <taxon>Entamoebidae</taxon>
        <taxon>Entamoeba</taxon>
    </lineage>
</organism>
<dbReference type="GO" id="GO:0032040">
    <property type="term" value="C:small-subunit processome"/>
    <property type="evidence" value="ECO:0007669"/>
    <property type="project" value="TreeGrafter"/>
</dbReference>
<evidence type="ECO:0000256" key="1">
    <source>
        <dbReference type="SAM" id="Coils"/>
    </source>
</evidence>
<dbReference type="KEGG" id="eiv:EIN_273410"/>
<dbReference type="OrthoDB" id="19522at2759"/>
<name>A0A0A1U187_ENTIV</name>
<dbReference type="GO" id="GO:0000462">
    <property type="term" value="P:maturation of SSU-rRNA from tricistronic rRNA transcript (SSU-rRNA, 5.8S rRNA, LSU-rRNA)"/>
    <property type="evidence" value="ECO:0007669"/>
    <property type="project" value="TreeGrafter"/>
</dbReference>
<dbReference type="RefSeq" id="XP_004254585.1">
    <property type="nucleotide sequence ID" value="XM_004254537.1"/>
</dbReference>
<feature type="coiled-coil region" evidence="1">
    <location>
        <begin position="160"/>
        <end position="187"/>
    </location>
</feature>
<dbReference type="AlphaFoldDB" id="A0A0A1U187"/>
<dbReference type="OMA" id="IGIPDFR"/>
<dbReference type="PANTHER" id="PTHR13237">
    <property type="entry name" value="SOMETHING ABOUT SILENCING PROTEIN 10-RELATED"/>
    <property type="match status" value="1"/>
</dbReference>
<dbReference type="Proteomes" id="UP000014680">
    <property type="component" value="Unassembled WGS sequence"/>
</dbReference>
<dbReference type="GeneID" id="14886817"/>
<dbReference type="PANTHER" id="PTHR13237:SF9">
    <property type="entry name" value="NEUROGUIDIN"/>
    <property type="match status" value="1"/>
</dbReference>
<accession>A0A0A1U187</accession>
<proteinExistence type="predicted"/>
<reference evidence="3 4" key="1">
    <citation type="submission" date="2012-10" db="EMBL/GenBank/DDBJ databases">
        <authorList>
            <person name="Zafar N."/>
            <person name="Inman J."/>
            <person name="Hall N."/>
            <person name="Lorenzi H."/>
            <person name="Caler E."/>
        </authorList>
    </citation>
    <scope>NUCLEOTIDE SEQUENCE [LARGE SCALE GENOMIC DNA]</scope>
    <source>
        <strain evidence="3 4">IP1</strain>
    </source>
</reference>
<feature type="compositionally biased region" description="Acidic residues" evidence="2">
    <location>
        <begin position="222"/>
        <end position="245"/>
    </location>
</feature>
<protein>
    <submittedName>
        <fullName evidence="3">Uncharacterized protein</fullName>
    </submittedName>
</protein>
<evidence type="ECO:0000313" key="3">
    <source>
        <dbReference type="EMBL" id="ELP87814.1"/>
    </source>
</evidence>
<dbReference type="VEuPathDB" id="AmoebaDB:EIN_273410"/>
<sequence>MTYMVYCVNKAMGQDMSSSPIIDRLIYLRVLIERTKPIEKKLRYQIDKLLSHTKADEKLEAKPNIDELEVEKNIDGTFKPTTISGKAMETEGETTEGRKEKTTEDYMNEDGNEMSEELFETPDEVGVDGLGAFADKTAMRKHKEIEDIEEEGFKRTAQSKMDMKKKKNKLRNEFNELEDFVGSLKNNLMKEYKELQKIGIPDFRKKEDLDETLDYIKRKQEEEDSEDQPLGNPEDDDEEIDSDDI</sequence>
<keyword evidence="4" id="KW-1185">Reference proteome</keyword>